<gene>
    <name evidence="1" type="ORF">A3D77_02015</name>
</gene>
<organism evidence="1 2">
    <name type="scientific">Candidatus Gottesmanbacteria bacterium RIFCSPHIGHO2_02_FULL_39_11</name>
    <dbReference type="NCBI Taxonomy" id="1798382"/>
    <lineage>
        <taxon>Bacteria</taxon>
        <taxon>Candidatus Gottesmaniibacteriota</taxon>
    </lineage>
</organism>
<name>A0A1F5ZUC0_9BACT</name>
<evidence type="ECO:0000313" key="1">
    <source>
        <dbReference type="EMBL" id="OGG16068.1"/>
    </source>
</evidence>
<evidence type="ECO:0000313" key="2">
    <source>
        <dbReference type="Proteomes" id="UP000176923"/>
    </source>
</evidence>
<sequence length="169" mass="19298">MKKIFVIIALLLIGLSLTRKVHASMADISDLRVQKEIEAAQERIIKIETVRKYLKKHNSELAAYSEKLVKEAEKNEIPWHLVAAISGVESTFCKRIPYESYNCWGWNNGNTYFKDYEDAITIVSTTLGKKYFGRGLDTPEKIAPVYAPPSHTWAGKVRWFMAQIESSKS</sequence>
<reference evidence="1 2" key="1">
    <citation type="journal article" date="2016" name="Nat. Commun.">
        <title>Thousands of microbial genomes shed light on interconnected biogeochemical processes in an aquifer system.</title>
        <authorList>
            <person name="Anantharaman K."/>
            <person name="Brown C.T."/>
            <person name="Hug L.A."/>
            <person name="Sharon I."/>
            <person name="Castelle C.J."/>
            <person name="Probst A.J."/>
            <person name="Thomas B.C."/>
            <person name="Singh A."/>
            <person name="Wilkins M.J."/>
            <person name="Karaoz U."/>
            <person name="Brodie E.L."/>
            <person name="Williams K.H."/>
            <person name="Hubbard S.S."/>
            <person name="Banfield J.F."/>
        </authorList>
    </citation>
    <scope>NUCLEOTIDE SEQUENCE [LARGE SCALE GENOMIC DNA]</scope>
</reference>
<evidence type="ECO:0008006" key="3">
    <source>
        <dbReference type="Google" id="ProtNLM"/>
    </source>
</evidence>
<dbReference type="AlphaFoldDB" id="A0A1F5ZUC0"/>
<proteinExistence type="predicted"/>
<dbReference type="Proteomes" id="UP000176923">
    <property type="component" value="Unassembled WGS sequence"/>
</dbReference>
<comment type="caution">
    <text evidence="1">The sequence shown here is derived from an EMBL/GenBank/DDBJ whole genome shotgun (WGS) entry which is preliminary data.</text>
</comment>
<dbReference type="STRING" id="1798382.A3D77_02015"/>
<dbReference type="Gene3D" id="1.10.530.10">
    <property type="match status" value="1"/>
</dbReference>
<accession>A0A1F5ZUC0</accession>
<protein>
    <recommendedName>
        <fullName evidence="3">Mannosyl-glycoprotein endo-beta-N-acetylglucosamidase-like domain-containing protein</fullName>
    </recommendedName>
</protein>
<dbReference type="EMBL" id="MFJL01000015">
    <property type="protein sequence ID" value="OGG16068.1"/>
    <property type="molecule type" value="Genomic_DNA"/>
</dbReference>